<dbReference type="CDD" id="cd07035">
    <property type="entry name" value="TPP_PYR_POX_like"/>
    <property type="match status" value="1"/>
</dbReference>
<name>A0AA39L4Q2_SARSR</name>
<dbReference type="GO" id="GO:0050660">
    <property type="term" value="F:flavin adenine dinucleotide binding"/>
    <property type="evidence" value="ECO:0007669"/>
    <property type="project" value="TreeGrafter"/>
</dbReference>
<dbReference type="GO" id="GO:0003984">
    <property type="term" value="F:acetolactate synthase activity"/>
    <property type="evidence" value="ECO:0007669"/>
    <property type="project" value="TreeGrafter"/>
</dbReference>
<evidence type="ECO:0000313" key="8">
    <source>
        <dbReference type="Proteomes" id="UP001175261"/>
    </source>
</evidence>
<accession>A0AA39L4Q2</accession>
<dbReference type="SUPFAM" id="SSF52518">
    <property type="entry name" value="Thiamin diphosphate-binding fold (THDP-binding)"/>
    <property type="match status" value="2"/>
</dbReference>
<dbReference type="InterPro" id="IPR011766">
    <property type="entry name" value="TPP_enzyme_TPP-bd"/>
</dbReference>
<proteinExistence type="inferred from homology"/>
<dbReference type="InterPro" id="IPR012000">
    <property type="entry name" value="Thiamin_PyroP_enz_cen_dom"/>
</dbReference>
<evidence type="ECO:0000313" key="7">
    <source>
        <dbReference type="EMBL" id="KAK0383885.1"/>
    </source>
</evidence>
<dbReference type="GO" id="GO:0005948">
    <property type="term" value="C:acetolactate synthase complex"/>
    <property type="evidence" value="ECO:0007669"/>
    <property type="project" value="TreeGrafter"/>
</dbReference>
<evidence type="ECO:0000256" key="2">
    <source>
        <dbReference type="ARBA" id="ARBA00023052"/>
    </source>
</evidence>
<organism evidence="7 8">
    <name type="scientific">Sarocladium strictum</name>
    <name type="common">Black bundle disease fungus</name>
    <name type="synonym">Acremonium strictum</name>
    <dbReference type="NCBI Taxonomy" id="5046"/>
    <lineage>
        <taxon>Eukaryota</taxon>
        <taxon>Fungi</taxon>
        <taxon>Dikarya</taxon>
        <taxon>Ascomycota</taxon>
        <taxon>Pezizomycotina</taxon>
        <taxon>Sordariomycetes</taxon>
        <taxon>Hypocreomycetidae</taxon>
        <taxon>Hypocreales</taxon>
        <taxon>Sarocladiaceae</taxon>
        <taxon>Sarocladium</taxon>
    </lineage>
</organism>
<dbReference type="Gene3D" id="3.40.50.1220">
    <property type="entry name" value="TPP-binding domain"/>
    <property type="match status" value="1"/>
</dbReference>
<dbReference type="InterPro" id="IPR012001">
    <property type="entry name" value="Thiamin_PyroP_enz_TPP-bd_dom"/>
</dbReference>
<dbReference type="GO" id="GO:0000287">
    <property type="term" value="F:magnesium ion binding"/>
    <property type="evidence" value="ECO:0007669"/>
    <property type="project" value="InterPro"/>
</dbReference>
<evidence type="ECO:0008006" key="9">
    <source>
        <dbReference type="Google" id="ProtNLM"/>
    </source>
</evidence>
<evidence type="ECO:0000256" key="1">
    <source>
        <dbReference type="ARBA" id="ARBA00007812"/>
    </source>
</evidence>
<dbReference type="GO" id="GO:0009097">
    <property type="term" value="P:isoleucine biosynthetic process"/>
    <property type="evidence" value="ECO:0007669"/>
    <property type="project" value="TreeGrafter"/>
</dbReference>
<dbReference type="EMBL" id="JAPDFR010000008">
    <property type="protein sequence ID" value="KAK0383885.1"/>
    <property type="molecule type" value="Genomic_DNA"/>
</dbReference>
<dbReference type="SUPFAM" id="SSF52467">
    <property type="entry name" value="DHS-like NAD/FAD-binding domain"/>
    <property type="match status" value="1"/>
</dbReference>
<dbReference type="GO" id="GO:0005739">
    <property type="term" value="C:mitochondrion"/>
    <property type="evidence" value="ECO:0007669"/>
    <property type="project" value="TreeGrafter"/>
</dbReference>
<protein>
    <recommendedName>
        <fullName evidence="9">Pyruvate decarboxylase</fullName>
    </recommendedName>
</protein>
<sequence length="566" mass="61175">MEALAAETRGAHGKAIKFPTVITCPHEMVAMSMADGFARLTGKPQCVLVHVDVGTQMLGCAMHNSSIARAPVLVFAGLSPFTLEGELRGSRTEYIHWLQDVPDQKAIVSQYCRFSGEIKTGRNVKQIVNRALQLATSDPKGPSYLMGAREVMEEEIEPYDLDQSVWLGIEPSALPPAGVERIVSLLAEAERPLIIVGYTGRNHETVPQLVQLVESIPGVRVLDSLGSDVCFPFSHRSYIGVRIGKHESISSADAILVLDCDVPWIPTQCTLSPGVKIIQVDVDPLKQNMPLHYIPAMNRYRADAETALRQLNAFIASSSKYSGLAHQEPYVSRWKALEQASHERIQALDKIAAAPSDMASPPSTSYLCSELRKACPQDTIWTIEAVSNAMYVYDQLRVDVPGNLVNGGGGGLGWSGGGTIGVKLASDWLAGGTGRGKFVCEIVGDGTYMFGVPGTVYWIARRYKLPTLTVVLSNKGWNAPRNSLELVHPTGHGSKLTNEEINISFSPTPDYSGIARAASGNTAYTAVVRTAQDLQRALPEAVAAVQSGVSAIIEARIQGPWKGDEE</sequence>
<feature type="domain" description="Thiamine pyrophosphate enzyme central" evidence="4">
    <location>
        <begin position="179"/>
        <end position="309"/>
    </location>
</feature>
<dbReference type="InterPro" id="IPR029035">
    <property type="entry name" value="DHS-like_NAD/FAD-binding_dom"/>
</dbReference>
<feature type="domain" description="Thiamine pyrophosphate enzyme TPP-binding" evidence="5">
    <location>
        <begin position="389"/>
        <end position="553"/>
    </location>
</feature>
<dbReference type="Pfam" id="PF02776">
    <property type="entry name" value="TPP_enzyme_N"/>
    <property type="match status" value="1"/>
</dbReference>
<keyword evidence="2 3" id="KW-0786">Thiamine pyrophosphate</keyword>
<comment type="similarity">
    <text evidence="1 3">Belongs to the TPP enzyme family.</text>
</comment>
<dbReference type="GO" id="GO:0030976">
    <property type="term" value="F:thiamine pyrophosphate binding"/>
    <property type="evidence" value="ECO:0007669"/>
    <property type="project" value="InterPro"/>
</dbReference>
<evidence type="ECO:0000259" key="4">
    <source>
        <dbReference type="Pfam" id="PF00205"/>
    </source>
</evidence>
<dbReference type="Pfam" id="PF02775">
    <property type="entry name" value="TPP_enzyme_C"/>
    <property type="match status" value="1"/>
</dbReference>
<dbReference type="Pfam" id="PF00205">
    <property type="entry name" value="TPP_enzyme_M"/>
    <property type="match status" value="1"/>
</dbReference>
<comment type="caution">
    <text evidence="7">The sequence shown here is derived from an EMBL/GenBank/DDBJ whole genome shotgun (WGS) entry which is preliminary data.</text>
</comment>
<dbReference type="Proteomes" id="UP001175261">
    <property type="component" value="Unassembled WGS sequence"/>
</dbReference>
<dbReference type="PANTHER" id="PTHR18968:SF164">
    <property type="entry name" value="PYRUVATE DECARBOXYLASE"/>
    <property type="match status" value="1"/>
</dbReference>
<evidence type="ECO:0000259" key="5">
    <source>
        <dbReference type="Pfam" id="PF02775"/>
    </source>
</evidence>
<reference evidence="7" key="1">
    <citation type="submission" date="2022-10" db="EMBL/GenBank/DDBJ databases">
        <title>Determination and structural analysis of whole genome sequence of Sarocladium strictum F4-1.</title>
        <authorList>
            <person name="Hu L."/>
            <person name="Jiang Y."/>
        </authorList>
    </citation>
    <scope>NUCLEOTIDE SEQUENCE</scope>
    <source>
        <strain evidence="7">F4-1</strain>
    </source>
</reference>
<keyword evidence="8" id="KW-1185">Reference proteome</keyword>
<dbReference type="GO" id="GO:0009099">
    <property type="term" value="P:L-valine biosynthetic process"/>
    <property type="evidence" value="ECO:0007669"/>
    <property type="project" value="TreeGrafter"/>
</dbReference>
<dbReference type="PANTHER" id="PTHR18968">
    <property type="entry name" value="THIAMINE PYROPHOSPHATE ENZYMES"/>
    <property type="match status" value="1"/>
</dbReference>
<dbReference type="InterPro" id="IPR029061">
    <property type="entry name" value="THDP-binding"/>
</dbReference>
<dbReference type="Gene3D" id="3.40.50.970">
    <property type="match status" value="2"/>
</dbReference>
<dbReference type="NCBIfam" id="NF006203">
    <property type="entry name" value="PRK08327.1"/>
    <property type="match status" value="1"/>
</dbReference>
<gene>
    <name evidence="7" type="ORF">NLU13_7977</name>
</gene>
<evidence type="ECO:0000259" key="6">
    <source>
        <dbReference type="Pfam" id="PF02776"/>
    </source>
</evidence>
<dbReference type="AlphaFoldDB" id="A0AA39L4Q2"/>
<dbReference type="InterPro" id="IPR045229">
    <property type="entry name" value="TPP_enz"/>
</dbReference>
<feature type="domain" description="Thiamine pyrophosphate enzyme N-terminal TPP-binding" evidence="6">
    <location>
        <begin position="20"/>
        <end position="107"/>
    </location>
</feature>
<evidence type="ECO:0000256" key="3">
    <source>
        <dbReference type="RuleBase" id="RU362132"/>
    </source>
</evidence>